<organism evidence="3 4">
    <name type="scientific">Discostella pseudostelligera</name>
    <dbReference type="NCBI Taxonomy" id="259834"/>
    <lineage>
        <taxon>Eukaryota</taxon>
        <taxon>Sar</taxon>
        <taxon>Stramenopiles</taxon>
        <taxon>Ochrophyta</taxon>
        <taxon>Bacillariophyta</taxon>
        <taxon>Coscinodiscophyceae</taxon>
        <taxon>Thalassiosirophycidae</taxon>
        <taxon>Stephanodiscales</taxon>
        <taxon>Stephanodiscaceae</taxon>
        <taxon>Discostella</taxon>
    </lineage>
</organism>
<protein>
    <recommendedName>
        <fullName evidence="2">DUF1995 domain-containing protein</fullName>
    </recommendedName>
</protein>
<dbReference type="PANTHER" id="PTHR35509:SF6">
    <property type="entry name" value="ADENYLATE KINASE"/>
    <property type="match status" value="1"/>
</dbReference>
<dbReference type="InterPro" id="IPR053021">
    <property type="entry name" value="Chloroplast_ADK"/>
</dbReference>
<proteinExistence type="predicted"/>
<dbReference type="AlphaFoldDB" id="A0ABD3MLN9"/>
<dbReference type="PANTHER" id="PTHR35509">
    <property type="entry name" value="DOMAIN PROTEIN, PUTATIVE (DUF1995)-RELATED"/>
    <property type="match status" value="1"/>
</dbReference>
<keyword evidence="4" id="KW-1185">Reference proteome</keyword>
<evidence type="ECO:0000256" key="1">
    <source>
        <dbReference type="SAM" id="MobiDB-lite"/>
    </source>
</evidence>
<sequence>MGTHQTITATPLPAKAPGFIFLLLLLFLEFFTIRLVAGFHSPSSAALTARSIITNNGPRRESTALPSSGAPAGVEGAGVGEDYLDENQLQFCKAYLNEHHKPDVLLPFTRVFSELGATSIQKNMWMGGSYSINDAEITDITSNAIHIEADVKEGQTSKKERVVISLDSDPVQGMIKSFPTLPPIDPMKLNHASKLPIDNFCRRMIRLCNIVKAYEATGKMIQMGVQLGGKGVGKLRNDMYLNQVPHNRYVRQYFYDMASDATCDAVVLCSNKQFTNRMKMTVMFPEMNPSMDSYRIGTLLELARAIAIKLAEQNLRVRVSVQSSMGVGIFTGIPKQLSGVQTLLQRMDWQSGPGEENEGMVGNYINFGAVGKEHVVNNKSGNGETPDQHQDDVFLLICPQNMLGLECSIIQPLSEMVDAAGDRPVILINPDLVDKVSSQGQQSVRGRQQRIDFANSFETIFQFQNIYFSGTSYFPILGSVVKLGPLEPWVAHQRRDLKDGGEVYLPVYASETQPDSEVLMATFSR</sequence>
<feature type="domain" description="DUF1995" evidence="2">
    <location>
        <begin position="253"/>
        <end position="517"/>
    </location>
</feature>
<comment type="caution">
    <text evidence="3">The sequence shown here is derived from an EMBL/GenBank/DDBJ whole genome shotgun (WGS) entry which is preliminary data.</text>
</comment>
<evidence type="ECO:0000313" key="4">
    <source>
        <dbReference type="Proteomes" id="UP001530293"/>
    </source>
</evidence>
<gene>
    <name evidence="3" type="ORF">ACHAWU_004988</name>
</gene>
<dbReference type="Pfam" id="PF09353">
    <property type="entry name" value="DUF1995"/>
    <property type="match status" value="1"/>
</dbReference>
<name>A0ABD3MLN9_9STRA</name>
<dbReference type="Proteomes" id="UP001530293">
    <property type="component" value="Unassembled WGS sequence"/>
</dbReference>
<feature type="region of interest" description="Disordered" evidence="1">
    <location>
        <begin position="58"/>
        <end position="77"/>
    </location>
</feature>
<evidence type="ECO:0000313" key="3">
    <source>
        <dbReference type="EMBL" id="KAL3763102.1"/>
    </source>
</evidence>
<accession>A0ABD3MLN9</accession>
<evidence type="ECO:0000259" key="2">
    <source>
        <dbReference type="Pfam" id="PF09353"/>
    </source>
</evidence>
<dbReference type="EMBL" id="JALLBG020000128">
    <property type="protein sequence ID" value="KAL3763102.1"/>
    <property type="molecule type" value="Genomic_DNA"/>
</dbReference>
<dbReference type="InterPro" id="IPR018962">
    <property type="entry name" value="DUF1995"/>
</dbReference>
<reference evidence="3 4" key="1">
    <citation type="submission" date="2024-10" db="EMBL/GenBank/DDBJ databases">
        <title>Updated reference genomes for cyclostephanoid diatoms.</title>
        <authorList>
            <person name="Roberts W.R."/>
            <person name="Alverson A.J."/>
        </authorList>
    </citation>
    <scope>NUCLEOTIDE SEQUENCE [LARGE SCALE GENOMIC DNA]</scope>
    <source>
        <strain evidence="3 4">AJA232-27</strain>
    </source>
</reference>